<evidence type="ECO:0000313" key="2">
    <source>
        <dbReference type="EMBL" id="DAF48522.1"/>
    </source>
</evidence>
<evidence type="ECO:0000256" key="1">
    <source>
        <dbReference type="SAM" id="Phobius"/>
    </source>
</evidence>
<feature type="transmembrane region" description="Helical" evidence="1">
    <location>
        <begin position="6"/>
        <end position="28"/>
    </location>
</feature>
<protein>
    <submittedName>
        <fullName evidence="2">Uncharacterized protein</fullName>
    </submittedName>
</protein>
<sequence>MKLFVLAFLTGIGFKFGEFLIDFLFSLIPRKRRKNKVSYRHYYY</sequence>
<keyword evidence="1" id="KW-1133">Transmembrane helix</keyword>
<reference evidence="2" key="1">
    <citation type="journal article" date="2021" name="Proc. Natl. Acad. Sci. U.S.A.">
        <title>A Catalog of Tens of Thousands of Viruses from Human Metagenomes Reveals Hidden Associations with Chronic Diseases.</title>
        <authorList>
            <person name="Tisza M.J."/>
            <person name="Buck C.B."/>
        </authorList>
    </citation>
    <scope>NUCLEOTIDE SEQUENCE</scope>
    <source>
        <strain evidence="2">CtdvJ3</strain>
    </source>
</reference>
<keyword evidence="1" id="KW-0812">Transmembrane</keyword>
<proteinExistence type="predicted"/>
<keyword evidence="1" id="KW-0472">Membrane</keyword>
<organism evidence="2">
    <name type="scientific">Siphoviridae sp. ctdvJ3</name>
    <dbReference type="NCBI Taxonomy" id="2827903"/>
    <lineage>
        <taxon>Viruses</taxon>
        <taxon>Duplodnaviria</taxon>
        <taxon>Heunggongvirae</taxon>
        <taxon>Uroviricota</taxon>
        <taxon>Caudoviricetes</taxon>
    </lineage>
</organism>
<name>A0A8S5SCR8_9CAUD</name>
<dbReference type="EMBL" id="BK032569">
    <property type="protein sequence ID" value="DAF48522.1"/>
    <property type="molecule type" value="Genomic_DNA"/>
</dbReference>
<accession>A0A8S5SCR8</accession>